<proteinExistence type="predicted"/>
<dbReference type="OrthoDB" id="3044997at2759"/>
<name>A0A8H6XT43_9AGAR</name>
<dbReference type="EMBL" id="JACAZI010000013">
    <property type="protein sequence ID" value="KAF7345830.1"/>
    <property type="molecule type" value="Genomic_DNA"/>
</dbReference>
<sequence>MPKALILNSKMDFVHPLTPNNPNLPNLVRLRKEKPRKSHDHSLKIPQENPTPWNFEHNEPVKRATRYPGFNSPALDDQGRAICRIVHAHGWSIIDIAGIFNLPQRRISKAVNNKYSPPANILEDYAMAGKDFEAKFPPINKIESITIDNDELNAHQAANPPCPVTEASAEIPIPICLSASISAQSGEGSDSTGKSAGVFRPAPSRRVYHRGQASFSPHSGVPRIVITPPEETVARLDFLIDFLHGLHLSKLHPLFIEGGFQDGTGLPAMGRMDVGMLTDTMVRILGSAQKSLGRTEVVTGEEVAKLILAIRNLDA</sequence>
<feature type="region of interest" description="Disordered" evidence="1">
    <location>
        <begin position="34"/>
        <end position="57"/>
    </location>
</feature>
<evidence type="ECO:0000256" key="1">
    <source>
        <dbReference type="SAM" id="MobiDB-lite"/>
    </source>
</evidence>
<keyword evidence="3" id="KW-1185">Reference proteome</keyword>
<comment type="caution">
    <text evidence="2">The sequence shown here is derived from an EMBL/GenBank/DDBJ whole genome shotgun (WGS) entry which is preliminary data.</text>
</comment>
<evidence type="ECO:0000313" key="2">
    <source>
        <dbReference type="EMBL" id="KAF7345830.1"/>
    </source>
</evidence>
<dbReference type="AlphaFoldDB" id="A0A8H6XT43"/>
<evidence type="ECO:0000313" key="3">
    <source>
        <dbReference type="Proteomes" id="UP000620124"/>
    </source>
</evidence>
<organism evidence="2 3">
    <name type="scientific">Mycena venus</name>
    <dbReference type="NCBI Taxonomy" id="2733690"/>
    <lineage>
        <taxon>Eukaryota</taxon>
        <taxon>Fungi</taxon>
        <taxon>Dikarya</taxon>
        <taxon>Basidiomycota</taxon>
        <taxon>Agaricomycotina</taxon>
        <taxon>Agaricomycetes</taxon>
        <taxon>Agaricomycetidae</taxon>
        <taxon>Agaricales</taxon>
        <taxon>Marasmiineae</taxon>
        <taxon>Mycenaceae</taxon>
        <taxon>Mycena</taxon>
    </lineage>
</organism>
<dbReference type="Proteomes" id="UP000620124">
    <property type="component" value="Unassembled WGS sequence"/>
</dbReference>
<protein>
    <submittedName>
        <fullName evidence="2">Uncharacterized protein</fullName>
    </submittedName>
</protein>
<accession>A0A8H6XT43</accession>
<gene>
    <name evidence="2" type="ORF">MVEN_01604500</name>
</gene>
<reference evidence="2" key="1">
    <citation type="submission" date="2020-05" db="EMBL/GenBank/DDBJ databases">
        <title>Mycena genomes resolve the evolution of fungal bioluminescence.</title>
        <authorList>
            <person name="Tsai I.J."/>
        </authorList>
    </citation>
    <scope>NUCLEOTIDE SEQUENCE</scope>
    <source>
        <strain evidence="2">CCC161011</strain>
    </source>
</reference>